<sequence length="94" mass="10076">MKIAAVCGSGLGSSFMVDMNMQSILKEKGIGSVETTHFDVGSAVPGSADYFFVGKDLENSVHNLDNVIVLDSIIDKKELGEKLQKVLDENGITK</sequence>
<dbReference type="InterPro" id="IPR003501">
    <property type="entry name" value="PTS_EIIB_2/3"/>
</dbReference>
<dbReference type="Pfam" id="PF02302">
    <property type="entry name" value="PTS_IIB"/>
    <property type="match status" value="1"/>
</dbReference>
<protein>
    <submittedName>
        <fullName evidence="3">PTS sugar transporter subunit IIB</fullName>
        <ecNumber evidence="3">2.7.1.-</ecNumber>
    </submittedName>
</protein>
<dbReference type="Gene3D" id="3.40.50.2300">
    <property type="match status" value="1"/>
</dbReference>
<keyword evidence="4" id="KW-1185">Reference proteome</keyword>
<dbReference type="PROSITE" id="PS51099">
    <property type="entry name" value="PTS_EIIB_TYPE_2"/>
    <property type="match status" value="1"/>
</dbReference>
<dbReference type="InterPro" id="IPR036095">
    <property type="entry name" value="PTS_EIIB-like_sf"/>
</dbReference>
<keyword evidence="1 3" id="KW-0808">Transferase</keyword>
<reference evidence="3 4" key="1">
    <citation type="submission" date="2024-09" db="EMBL/GenBank/DDBJ databases">
        <authorList>
            <person name="Sun Q."/>
            <person name="Mori K."/>
        </authorList>
    </citation>
    <scope>NUCLEOTIDE SEQUENCE [LARGE SCALE GENOMIC DNA]</scope>
    <source>
        <strain evidence="3 4">TBRC 4575</strain>
    </source>
</reference>
<dbReference type="RefSeq" id="WP_137645756.1">
    <property type="nucleotide sequence ID" value="NZ_BAABRM010000024.1"/>
</dbReference>
<evidence type="ECO:0000259" key="2">
    <source>
        <dbReference type="PROSITE" id="PS51099"/>
    </source>
</evidence>
<dbReference type="SUPFAM" id="SSF52794">
    <property type="entry name" value="PTS system IIB component-like"/>
    <property type="match status" value="1"/>
</dbReference>
<accession>A0ABV6K6N7</accession>
<dbReference type="Proteomes" id="UP001589855">
    <property type="component" value="Unassembled WGS sequence"/>
</dbReference>
<proteinExistence type="predicted"/>
<keyword evidence="3" id="KW-0813">Transport</keyword>
<gene>
    <name evidence="3" type="ORF">ACFFGS_06105</name>
</gene>
<evidence type="ECO:0000313" key="4">
    <source>
        <dbReference type="Proteomes" id="UP001589855"/>
    </source>
</evidence>
<dbReference type="CDD" id="cd05563">
    <property type="entry name" value="PTS_IIB_ascorbate"/>
    <property type="match status" value="1"/>
</dbReference>
<comment type="caution">
    <text evidence="3">The sequence shown here is derived from an EMBL/GenBank/DDBJ whole genome shotgun (WGS) entry which is preliminary data.</text>
</comment>
<evidence type="ECO:0000256" key="1">
    <source>
        <dbReference type="ARBA" id="ARBA00022679"/>
    </source>
</evidence>
<name>A0ABV6K6N7_9LACO</name>
<evidence type="ECO:0000313" key="3">
    <source>
        <dbReference type="EMBL" id="MFC0423693.1"/>
    </source>
</evidence>
<keyword evidence="3" id="KW-0762">Sugar transport</keyword>
<dbReference type="EC" id="2.7.1.-" evidence="3"/>
<organism evidence="3 4">
    <name type="scientific">Lactiplantibacillus plajomi</name>
    <dbReference type="NCBI Taxonomy" id="1457217"/>
    <lineage>
        <taxon>Bacteria</taxon>
        <taxon>Bacillati</taxon>
        <taxon>Bacillota</taxon>
        <taxon>Bacilli</taxon>
        <taxon>Lactobacillales</taxon>
        <taxon>Lactobacillaceae</taxon>
        <taxon>Lactiplantibacillus</taxon>
    </lineage>
</organism>
<dbReference type="EMBL" id="JBHLUK010000058">
    <property type="protein sequence ID" value="MFC0423693.1"/>
    <property type="molecule type" value="Genomic_DNA"/>
</dbReference>
<dbReference type="GO" id="GO:0016740">
    <property type="term" value="F:transferase activity"/>
    <property type="evidence" value="ECO:0007669"/>
    <property type="project" value="UniProtKB-KW"/>
</dbReference>
<feature type="domain" description="PTS EIIB type-2" evidence="2">
    <location>
        <begin position="1"/>
        <end position="91"/>
    </location>
</feature>
<dbReference type="InterPro" id="IPR013011">
    <property type="entry name" value="PTS_EIIB_2"/>
</dbReference>